<feature type="transmembrane region" description="Helical" evidence="2">
    <location>
        <begin position="33"/>
        <end position="52"/>
    </location>
</feature>
<dbReference type="Gene3D" id="3.90.550.10">
    <property type="entry name" value="Spore Coat Polysaccharide Biosynthesis Protein SpsA, Chain A"/>
    <property type="match status" value="1"/>
</dbReference>
<comment type="similarity">
    <text evidence="1 2">Belongs to the glycosyltransferase 77 family.</text>
</comment>
<dbReference type="Proteomes" id="UP000198341">
    <property type="component" value="Chromosome 10"/>
</dbReference>
<keyword evidence="6" id="KW-1185">Reference proteome</keyword>
<evidence type="ECO:0000256" key="1">
    <source>
        <dbReference type="ARBA" id="ARBA00007033"/>
    </source>
</evidence>
<feature type="compositionally biased region" description="Basic and acidic residues" evidence="3">
    <location>
        <begin position="122"/>
        <end position="157"/>
    </location>
</feature>
<dbReference type="InterPro" id="IPR053250">
    <property type="entry name" value="Glycosyltransferase_77"/>
</dbReference>
<keyword evidence="2" id="KW-0808">Transferase</keyword>
<dbReference type="STRING" id="41875.K8F9F1"/>
<dbReference type="EC" id="2.4.2.-" evidence="2"/>
<organism evidence="5 6">
    <name type="scientific">Bathycoccus prasinos</name>
    <dbReference type="NCBI Taxonomy" id="41875"/>
    <lineage>
        <taxon>Eukaryota</taxon>
        <taxon>Viridiplantae</taxon>
        <taxon>Chlorophyta</taxon>
        <taxon>Mamiellophyceae</taxon>
        <taxon>Mamiellales</taxon>
        <taxon>Bathycoccaceae</taxon>
        <taxon>Bathycoccus</taxon>
    </lineage>
</organism>
<keyword evidence="2" id="KW-1133">Transmembrane helix</keyword>
<evidence type="ECO:0000259" key="4">
    <source>
        <dbReference type="Pfam" id="PF03407"/>
    </source>
</evidence>
<keyword evidence="2" id="KW-0472">Membrane</keyword>
<keyword evidence="2" id="KW-0333">Golgi apparatus</keyword>
<dbReference type="KEGG" id="bpg:Bathy10g00350"/>
<feature type="compositionally biased region" description="Basic and acidic residues" evidence="3">
    <location>
        <begin position="86"/>
        <end position="114"/>
    </location>
</feature>
<keyword evidence="2" id="KW-0328">Glycosyltransferase</keyword>
<dbReference type="AlphaFoldDB" id="K8F9F1"/>
<evidence type="ECO:0000313" key="6">
    <source>
        <dbReference type="Proteomes" id="UP000198341"/>
    </source>
</evidence>
<sequence length="711" mass="81971">MTTTTTTTNLHHQRANPHSKALSSNSYSRRRKFVFCFVLFLACAGLFELRFLEKEKKWTPASPVNNRVALHLGAGAGAAGAAADDGAFRRRDDAARRVQDTDHEDYARNNNNRDARRRRRRVSEPKKELSYEEEEQLRKQRMEERMAGGKDVRESNDKSQPNHQEHEKLRVEHVDSLNKSSIVFAAFASAGFHEFMLNWYAHTQKLNIGNVIVAAFDAETEKVCKENNIPYLGDEELRYTHGVVATGGQPLHDQNAKVTMVGKAFQQIGALKASFLLRLMQKGFRVLVSDCDTAWMRDPREWFVTNEMAKYVDMAVSTDCLSYKNEEKVRGCWHDQFNTGILFLNPTEKTKGFLKDWQVALETTTHKFEHDQDIFNRLLREGAGLRPPQRLDEIDVENRKEGAERHELHVALASKDLKLGALPLTLFTSGHVFFIQQTHLHLNVEPFVVHTTYQFSQARGKRQRLREHQLWLIDAQEYHDEGNFITTSEKPPQELLSIGIENHLKLASWYRLVLRNLFAYAEILNRIPILPEFSCLCDRYWGNVLPQCYIPGADIHPPYNKCPMDHVTNLPNLERAGLKFREYSFLTNEQTSDKIKQSVETVSLSRQFPTDEEIRDQLGRKTDKRVLVLETASKSFCTFKDESKSKAFDSKMQTGLEAGSHFCKHGGSTGRICEIGFTKPKGVSQNRDCDRMRSEDFDFEKFYDKLWEHKE</sequence>
<accession>K8F9F1</accession>
<feature type="region of interest" description="Disordered" evidence="3">
    <location>
        <begin position="80"/>
        <end position="168"/>
    </location>
</feature>
<protein>
    <recommendedName>
        <fullName evidence="2">Glycosyltransferase</fullName>
        <ecNumber evidence="2">2.4.2.-</ecNumber>
    </recommendedName>
</protein>
<gene>
    <name evidence="5" type="ordered locus">Bathy10g00350</name>
</gene>
<dbReference type="InterPro" id="IPR029044">
    <property type="entry name" value="Nucleotide-diphossugar_trans"/>
</dbReference>
<dbReference type="GO" id="GO:0000139">
    <property type="term" value="C:Golgi membrane"/>
    <property type="evidence" value="ECO:0007669"/>
    <property type="project" value="UniProtKB-SubCell"/>
</dbReference>
<feature type="region of interest" description="Disordered" evidence="3">
    <location>
        <begin position="1"/>
        <end position="23"/>
    </location>
</feature>
<dbReference type="OrthoDB" id="540503at2759"/>
<keyword evidence="2" id="KW-0812">Transmembrane</keyword>
<dbReference type="PANTHER" id="PTHR46936">
    <property type="entry name" value="ARABINOSYLTRANSFERASE XEG113"/>
    <property type="match status" value="1"/>
</dbReference>
<dbReference type="eggNOG" id="ENOG502QSJ9">
    <property type="taxonomic scope" value="Eukaryota"/>
</dbReference>
<reference evidence="5 6" key="1">
    <citation type="submission" date="2011-10" db="EMBL/GenBank/DDBJ databases">
        <authorList>
            <person name="Genoscope - CEA"/>
        </authorList>
    </citation>
    <scope>NUCLEOTIDE SEQUENCE [LARGE SCALE GENOMIC DNA]</scope>
    <source>
        <strain evidence="5 6">RCC 1105</strain>
    </source>
</reference>
<dbReference type="Pfam" id="PF03407">
    <property type="entry name" value="Nucleotid_trans"/>
    <property type="match status" value="1"/>
</dbReference>
<evidence type="ECO:0000256" key="3">
    <source>
        <dbReference type="SAM" id="MobiDB-lite"/>
    </source>
</evidence>
<evidence type="ECO:0000256" key="2">
    <source>
        <dbReference type="RuleBase" id="RU363055"/>
    </source>
</evidence>
<dbReference type="InterPro" id="IPR005069">
    <property type="entry name" value="Nucl-diP-sugar_transferase"/>
</dbReference>
<name>K8F9F1_9CHLO</name>
<dbReference type="RefSeq" id="XP_007510710.1">
    <property type="nucleotide sequence ID" value="XM_007510648.1"/>
</dbReference>
<dbReference type="GeneID" id="19013112"/>
<dbReference type="SUPFAM" id="SSF53448">
    <property type="entry name" value="Nucleotide-diphospho-sugar transferases"/>
    <property type="match status" value="1"/>
</dbReference>
<dbReference type="PANTHER" id="PTHR46936:SF1">
    <property type="entry name" value="ARABINOSYLTRANSFERASE XEG113"/>
    <property type="match status" value="1"/>
</dbReference>
<feature type="domain" description="Nucleotide-diphospho-sugar transferase" evidence="4">
    <location>
        <begin position="209"/>
        <end position="465"/>
    </location>
</feature>
<keyword evidence="2" id="KW-0735">Signal-anchor</keyword>
<dbReference type="GO" id="GO:0052636">
    <property type="term" value="F:arabinosyltransferase activity"/>
    <property type="evidence" value="ECO:0007669"/>
    <property type="project" value="TreeGrafter"/>
</dbReference>
<dbReference type="EMBL" id="FO082269">
    <property type="protein sequence ID" value="CCO18243.1"/>
    <property type="molecule type" value="Genomic_DNA"/>
</dbReference>
<evidence type="ECO:0000313" key="5">
    <source>
        <dbReference type="EMBL" id="CCO18243.1"/>
    </source>
</evidence>
<comment type="subcellular location">
    <subcellularLocation>
        <location evidence="2">Golgi apparatus membrane</location>
        <topology evidence="2">Single-pass type II membrane protein</topology>
    </subcellularLocation>
</comment>
<dbReference type="GO" id="GO:0052325">
    <property type="term" value="P:cell wall pectin biosynthetic process"/>
    <property type="evidence" value="ECO:0007669"/>
    <property type="project" value="TreeGrafter"/>
</dbReference>
<keyword evidence="2" id="KW-0961">Cell wall biogenesis/degradation</keyword>
<proteinExistence type="inferred from homology"/>